<proteinExistence type="predicted"/>
<evidence type="ECO:0000313" key="3">
    <source>
        <dbReference type="Proteomes" id="UP000680706"/>
    </source>
</evidence>
<keyword evidence="1" id="KW-1133">Transmembrane helix</keyword>
<dbReference type="Proteomes" id="UP000680706">
    <property type="component" value="Chromosome"/>
</dbReference>
<feature type="transmembrane region" description="Helical" evidence="1">
    <location>
        <begin position="111"/>
        <end position="134"/>
    </location>
</feature>
<keyword evidence="1" id="KW-0812">Transmembrane</keyword>
<protein>
    <submittedName>
        <fullName evidence="2">Uncharacterized protein</fullName>
    </submittedName>
</protein>
<name>A0ABX8AR21_9HYPH</name>
<sequence length="147" mass="16378">MNKSLIKLGLLVVVPILLHTFVPMQVWWSAISYTGSYQSAAQERIVEFDDLTLKVTGEAIVMLSDQQASHIFSKRRYSKLLASQKEGRAPALVTMHCKRNTCADQPSDAHFATFLVTFTVLILVFATAFGVRYFPTIGGFPDMDTSD</sequence>
<evidence type="ECO:0000313" key="2">
    <source>
        <dbReference type="EMBL" id="QUS57544.1"/>
    </source>
</evidence>
<dbReference type="RefSeq" id="WP_143508218.1">
    <property type="nucleotide sequence ID" value="NZ_CP074126.1"/>
</dbReference>
<accession>A0ABX8AR21</accession>
<keyword evidence="1" id="KW-0472">Membrane</keyword>
<keyword evidence="3" id="KW-1185">Reference proteome</keyword>
<evidence type="ECO:0000256" key="1">
    <source>
        <dbReference type="SAM" id="Phobius"/>
    </source>
</evidence>
<feature type="transmembrane region" description="Helical" evidence="1">
    <location>
        <begin position="7"/>
        <end position="28"/>
    </location>
</feature>
<dbReference type="EMBL" id="CP074126">
    <property type="protein sequence ID" value="QUS57544.1"/>
    <property type="molecule type" value="Genomic_DNA"/>
</dbReference>
<gene>
    <name evidence="2" type="ORF">KGB56_09220</name>
</gene>
<organism evidence="2 3">
    <name type="scientific">Pseudovibrio brasiliensis</name>
    <dbReference type="NCBI Taxonomy" id="1898042"/>
    <lineage>
        <taxon>Bacteria</taxon>
        <taxon>Pseudomonadati</taxon>
        <taxon>Pseudomonadota</taxon>
        <taxon>Alphaproteobacteria</taxon>
        <taxon>Hyphomicrobiales</taxon>
        <taxon>Stappiaceae</taxon>
        <taxon>Pseudovibrio</taxon>
    </lineage>
</organism>
<reference evidence="2 3" key="1">
    <citation type="journal article" date="2021" name="Angew. Chem. Int. Ed. Engl.">
        <title>A novel family of nonribosomal peptides modulate collective behavior in Pseudovibrio bacteria isolated from marine sponges.</title>
        <authorList>
            <person name="Ioca L.P."/>
            <person name="Dai Y."/>
            <person name="Kunakom S."/>
            <person name="Diaz-Espinosa J."/>
            <person name="Krunic A."/>
            <person name="Crnkovic C.M."/>
            <person name="Orjala J."/>
            <person name="Sanchez L.M."/>
            <person name="Ferreira A.G."/>
            <person name="Berlinck R.G.S."/>
            <person name="Eustaquio A.S."/>
        </authorList>
    </citation>
    <scope>NUCLEOTIDE SEQUENCE [LARGE SCALE GENOMIC DNA]</scope>
    <source>
        <strain evidence="2 3">Ab134</strain>
    </source>
</reference>